<dbReference type="AlphaFoldDB" id="A0A370GP92"/>
<evidence type="ECO:0000313" key="2">
    <source>
        <dbReference type="Proteomes" id="UP000254720"/>
    </source>
</evidence>
<accession>A0A370GP92</accession>
<reference evidence="1 2" key="1">
    <citation type="submission" date="2018-07" db="EMBL/GenBank/DDBJ databases">
        <title>Genomic Encyclopedia of Type Strains, Phase IV (KMG-IV): sequencing the most valuable type-strain genomes for metagenomic binning, comparative biology and taxonomic classification.</title>
        <authorList>
            <person name="Goeker M."/>
        </authorList>
    </citation>
    <scope>NUCLEOTIDE SEQUENCE [LARGE SCALE GENOMIC DNA]</scope>
    <source>
        <strain evidence="1 2">DSM 16500</strain>
    </source>
</reference>
<keyword evidence="2" id="KW-1185">Reference proteome</keyword>
<organism evidence="1 2">
    <name type="scientific">Aquicella lusitana</name>
    <dbReference type="NCBI Taxonomy" id="254246"/>
    <lineage>
        <taxon>Bacteria</taxon>
        <taxon>Pseudomonadati</taxon>
        <taxon>Pseudomonadota</taxon>
        <taxon>Gammaproteobacteria</taxon>
        <taxon>Legionellales</taxon>
        <taxon>Coxiellaceae</taxon>
        <taxon>Aquicella</taxon>
    </lineage>
</organism>
<evidence type="ECO:0000313" key="1">
    <source>
        <dbReference type="EMBL" id="RDI45179.1"/>
    </source>
</evidence>
<dbReference type="RefSeq" id="WP_114834045.1">
    <property type="nucleotide sequence ID" value="NZ_QQAX01000007.1"/>
</dbReference>
<dbReference type="Proteomes" id="UP000254720">
    <property type="component" value="Unassembled WGS sequence"/>
</dbReference>
<protein>
    <submittedName>
        <fullName evidence="1">Uncharacterized protein</fullName>
    </submittedName>
</protein>
<gene>
    <name evidence="1" type="ORF">C8D86_10758</name>
</gene>
<name>A0A370GP92_9COXI</name>
<dbReference type="EMBL" id="QQAX01000007">
    <property type="protein sequence ID" value="RDI45179.1"/>
    <property type="molecule type" value="Genomic_DNA"/>
</dbReference>
<sequence>MVKLLIDQTDNTLVDLSSGKLSKKGARKPIKRQKGMTCTLYGMRRIAFFESSNQNDSIKEMIAYKTMKNALMNFNHDYAHLAEIAFTLCQNLNIDLETALSLNSAFMNRFIKRANKALSKIEYLTSLEERGQWIILYDILTYKILLPLLHLENAAWHPRDGFNKLKESLRNHGAHAFMGKFGAWCHNEKPQPFMSETTQNRHVFYFRKNTYMGDYIPFTHCVIVDQLKIVNGKEMVFFRDPNSRSAPNKPEKIFMLSFENFVSRLTDWQGNRFILNCCPDETSFGFVSTQPERLTSGI</sequence>
<proteinExistence type="predicted"/>
<comment type="caution">
    <text evidence="1">The sequence shown here is derived from an EMBL/GenBank/DDBJ whole genome shotgun (WGS) entry which is preliminary data.</text>
</comment>